<name>A0A0F9P1E1_9ZZZZ</name>
<dbReference type="AlphaFoldDB" id="A0A0F9P1E1"/>
<gene>
    <name evidence="1" type="ORF">LCGC14_1193720</name>
</gene>
<accession>A0A0F9P1E1</accession>
<dbReference type="EMBL" id="LAZR01006078">
    <property type="protein sequence ID" value="KKM94900.1"/>
    <property type="molecule type" value="Genomic_DNA"/>
</dbReference>
<proteinExistence type="predicted"/>
<comment type="caution">
    <text evidence="1">The sequence shown here is derived from an EMBL/GenBank/DDBJ whole genome shotgun (WGS) entry which is preliminary data.</text>
</comment>
<evidence type="ECO:0000313" key="1">
    <source>
        <dbReference type="EMBL" id="KKM94900.1"/>
    </source>
</evidence>
<protein>
    <submittedName>
        <fullName evidence="1">Uncharacterized protein</fullName>
    </submittedName>
</protein>
<organism evidence="1">
    <name type="scientific">marine sediment metagenome</name>
    <dbReference type="NCBI Taxonomy" id="412755"/>
    <lineage>
        <taxon>unclassified sequences</taxon>
        <taxon>metagenomes</taxon>
        <taxon>ecological metagenomes</taxon>
    </lineage>
</organism>
<sequence length="109" mass="11907">MLQEFSSSNLTDAQGLPAGGMVDGVGFSIYWQNGPLGTGADRLEPNGAFVETIIAAALQRIEWYQEVCGGKFRCEENSQAIICLNNTLLSLDQRTKDRQSRGVEGTHQE</sequence>
<reference evidence="1" key="1">
    <citation type="journal article" date="2015" name="Nature">
        <title>Complex archaea that bridge the gap between prokaryotes and eukaryotes.</title>
        <authorList>
            <person name="Spang A."/>
            <person name="Saw J.H."/>
            <person name="Jorgensen S.L."/>
            <person name="Zaremba-Niedzwiedzka K."/>
            <person name="Martijn J."/>
            <person name="Lind A.E."/>
            <person name="van Eijk R."/>
            <person name="Schleper C."/>
            <person name="Guy L."/>
            <person name="Ettema T.J."/>
        </authorList>
    </citation>
    <scope>NUCLEOTIDE SEQUENCE</scope>
</reference>